<protein>
    <submittedName>
        <fullName evidence="1">Uncharacterized protein</fullName>
    </submittedName>
</protein>
<name>A0AAV7W397_PLEWA</name>
<keyword evidence="2" id="KW-1185">Reference proteome</keyword>
<dbReference type="Proteomes" id="UP001066276">
    <property type="component" value="Chromosome 1_2"/>
</dbReference>
<evidence type="ECO:0000313" key="2">
    <source>
        <dbReference type="Proteomes" id="UP001066276"/>
    </source>
</evidence>
<proteinExistence type="predicted"/>
<reference evidence="1" key="1">
    <citation type="journal article" date="2022" name="bioRxiv">
        <title>Sequencing and chromosome-scale assembly of the giantPleurodeles waltlgenome.</title>
        <authorList>
            <person name="Brown T."/>
            <person name="Elewa A."/>
            <person name="Iarovenko S."/>
            <person name="Subramanian E."/>
            <person name="Araus A.J."/>
            <person name="Petzold A."/>
            <person name="Susuki M."/>
            <person name="Suzuki K.-i.T."/>
            <person name="Hayashi T."/>
            <person name="Toyoda A."/>
            <person name="Oliveira C."/>
            <person name="Osipova E."/>
            <person name="Leigh N.D."/>
            <person name="Simon A."/>
            <person name="Yun M.H."/>
        </authorList>
    </citation>
    <scope>NUCLEOTIDE SEQUENCE</scope>
    <source>
        <strain evidence="1">20211129_DDA</strain>
        <tissue evidence="1">Liver</tissue>
    </source>
</reference>
<dbReference type="EMBL" id="JANPWB010000002">
    <property type="protein sequence ID" value="KAJ1207958.1"/>
    <property type="molecule type" value="Genomic_DNA"/>
</dbReference>
<evidence type="ECO:0000313" key="1">
    <source>
        <dbReference type="EMBL" id="KAJ1207958.1"/>
    </source>
</evidence>
<accession>A0AAV7W397</accession>
<organism evidence="1 2">
    <name type="scientific">Pleurodeles waltl</name>
    <name type="common">Iberian ribbed newt</name>
    <dbReference type="NCBI Taxonomy" id="8319"/>
    <lineage>
        <taxon>Eukaryota</taxon>
        <taxon>Metazoa</taxon>
        <taxon>Chordata</taxon>
        <taxon>Craniata</taxon>
        <taxon>Vertebrata</taxon>
        <taxon>Euteleostomi</taxon>
        <taxon>Amphibia</taxon>
        <taxon>Batrachia</taxon>
        <taxon>Caudata</taxon>
        <taxon>Salamandroidea</taxon>
        <taxon>Salamandridae</taxon>
        <taxon>Pleurodelinae</taxon>
        <taxon>Pleurodeles</taxon>
    </lineage>
</organism>
<dbReference type="AlphaFoldDB" id="A0AAV7W397"/>
<gene>
    <name evidence="1" type="ORF">NDU88_003348</name>
</gene>
<sequence>MFLTNTVQIGTAAKTCLPEEPLPGVSLPSAAMKAIGVMHGPRLLCKRRGRSRSRLLSGQTVRRLYRRTITGAHCARGSGLQHSSFIVIARYG</sequence>
<comment type="caution">
    <text evidence="1">The sequence shown here is derived from an EMBL/GenBank/DDBJ whole genome shotgun (WGS) entry which is preliminary data.</text>
</comment>